<dbReference type="EMBL" id="LOJF01000001">
    <property type="protein sequence ID" value="KUH59404.1"/>
    <property type="molecule type" value="Genomic_DNA"/>
</dbReference>
<comment type="caution">
    <text evidence="1">The sequence shown here is derived from an EMBL/GenBank/DDBJ whole genome shotgun (WGS) entry which is preliminary data.</text>
</comment>
<protein>
    <submittedName>
        <fullName evidence="1">Uncharacterized protein</fullName>
    </submittedName>
</protein>
<gene>
    <name evidence="1" type="ORF">AUL39_03555</name>
</gene>
<dbReference type="Proteomes" id="UP000054078">
    <property type="component" value="Unassembled WGS sequence"/>
</dbReference>
<keyword evidence="2" id="KW-1185">Reference proteome</keyword>
<proteinExistence type="predicted"/>
<dbReference type="AlphaFoldDB" id="A0A100YXB1"/>
<dbReference type="RefSeq" id="WP_059053671.1">
    <property type="nucleotide sequence ID" value="NZ_LOJF01000001.1"/>
</dbReference>
<dbReference type="OrthoDB" id="3197434at2"/>
<organism evidence="1 2">
    <name type="scientific">Tractidigestivibacter scatoligenes</name>
    <name type="common">Olsenella scatoligenes</name>
    <dbReference type="NCBI Taxonomy" id="1299998"/>
    <lineage>
        <taxon>Bacteria</taxon>
        <taxon>Bacillati</taxon>
        <taxon>Actinomycetota</taxon>
        <taxon>Coriobacteriia</taxon>
        <taxon>Coriobacteriales</taxon>
        <taxon>Atopobiaceae</taxon>
        <taxon>Tractidigestivibacter</taxon>
    </lineage>
</organism>
<evidence type="ECO:0000313" key="2">
    <source>
        <dbReference type="Proteomes" id="UP000054078"/>
    </source>
</evidence>
<name>A0A100YXB1_TRASO</name>
<evidence type="ECO:0000313" key="1">
    <source>
        <dbReference type="EMBL" id="KUH59404.1"/>
    </source>
</evidence>
<sequence length="194" mass="22265">MSRIGCPCGNDVRQNDLDSVWLFVADSLMDELADSQAFFSLECRAGEKSEVWHCKECDRLIILDDDRKYVTRFMRRVSSGTPPVGPDAHRGVLYNEELFFDEVDEYLTEKADRGEAPDYEFFDAEYACGNPLLTPRIISREAFDNPSKSFGNWYRAELSETSLAIFDRDDVAYAHPLKQWLVSPEDMATLARHD</sequence>
<accession>A0A100YXB1</accession>
<reference evidence="1 2" key="1">
    <citation type="submission" date="2015-12" db="EMBL/GenBank/DDBJ databases">
        <title>Draft Genome Sequence of Olsenella scatoligenes SK9K4T; a Producer of 3-Methylindole- (skatole) and 4-Methylphenol- (p-cresol) Isolated from Pig Feces.</title>
        <authorList>
            <person name="Li X."/>
            <person name="Borg B."/>
            <person name="Canibe N."/>
        </authorList>
    </citation>
    <scope>NUCLEOTIDE SEQUENCE [LARGE SCALE GENOMIC DNA]</scope>
    <source>
        <strain evidence="1 2">SK9K4</strain>
    </source>
</reference>